<dbReference type="Proteomes" id="UP000777002">
    <property type="component" value="Unassembled WGS sequence"/>
</dbReference>
<accession>A0ABS2GTG3</accession>
<keyword evidence="1" id="KW-0732">Signal</keyword>
<evidence type="ECO:0008006" key="4">
    <source>
        <dbReference type="Google" id="ProtNLM"/>
    </source>
</evidence>
<evidence type="ECO:0000313" key="2">
    <source>
        <dbReference type="EMBL" id="MBM6928128.1"/>
    </source>
</evidence>
<dbReference type="EMBL" id="JACJKX010000003">
    <property type="protein sequence ID" value="MBM6928128.1"/>
    <property type="molecule type" value="Genomic_DNA"/>
</dbReference>
<organism evidence="2 3">
    <name type="scientific">Parasutterella secunda</name>
    <dbReference type="NCBI Taxonomy" id="626947"/>
    <lineage>
        <taxon>Bacteria</taxon>
        <taxon>Pseudomonadati</taxon>
        <taxon>Pseudomonadota</taxon>
        <taxon>Betaproteobacteria</taxon>
        <taxon>Burkholderiales</taxon>
        <taxon>Sutterellaceae</taxon>
        <taxon>Parasutterella</taxon>
    </lineage>
</organism>
<feature type="chain" id="PRO_5045524621" description="DUF4136 domain-containing protein" evidence="1">
    <location>
        <begin position="23"/>
        <end position="227"/>
    </location>
</feature>
<feature type="signal peptide" evidence="1">
    <location>
        <begin position="1"/>
        <end position="22"/>
    </location>
</feature>
<gene>
    <name evidence="2" type="ORF">H5985_02420</name>
</gene>
<dbReference type="PROSITE" id="PS51257">
    <property type="entry name" value="PROKAR_LIPOPROTEIN"/>
    <property type="match status" value="1"/>
</dbReference>
<reference evidence="2 3" key="1">
    <citation type="journal article" date="2021" name="Sci. Rep.">
        <title>The distribution of antibiotic resistance genes in chicken gut microbiota commensals.</title>
        <authorList>
            <person name="Juricova H."/>
            <person name="Matiasovicova J."/>
            <person name="Kubasova T."/>
            <person name="Cejkova D."/>
            <person name="Rychlik I."/>
        </authorList>
    </citation>
    <scope>NUCLEOTIDE SEQUENCE [LARGE SCALE GENOMIC DNA]</scope>
    <source>
        <strain evidence="2 3">An562</strain>
    </source>
</reference>
<comment type="caution">
    <text evidence="2">The sequence shown here is derived from an EMBL/GenBank/DDBJ whole genome shotgun (WGS) entry which is preliminary data.</text>
</comment>
<dbReference type="RefSeq" id="WP_205049729.1">
    <property type="nucleotide sequence ID" value="NZ_JACJKX010000003.1"/>
</dbReference>
<protein>
    <recommendedName>
        <fullName evidence="4">DUF4136 domain-containing protein</fullName>
    </recommendedName>
</protein>
<sequence>MLRKFFKVALIAAAFVAVSGCAAPTVKTNVAISSKLSMTPDLNPGLHAMPDWGDKIAIMPAVSSKKNDPVYSSVVGSLESLLDAAHLETVSRGSGEKYRLSVDWSVKPSRIIQRTENVPVTVIGGGYGWGRYHHHGWHGGPYFGPQMGFVTRAYPEQLYMRELVLKLYEMKGSKATSVFSAVVRNEAGCNRIDDILPYMVQSAIDNLYTQDGTVKVVELPEVTDVCR</sequence>
<keyword evidence="3" id="KW-1185">Reference proteome</keyword>
<proteinExistence type="predicted"/>
<evidence type="ECO:0000313" key="3">
    <source>
        <dbReference type="Proteomes" id="UP000777002"/>
    </source>
</evidence>
<name>A0ABS2GTG3_9BURK</name>
<evidence type="ECO:0000256" key="1">
    <source>
        <dbReference type="SAM" id="SignalP"/>
    </source>
</evidence>